<name>X7Z380_MYCXE</name>
<dbReference type="PANTHER" id="PTHR42738:SF7">
    <property type="entry name" value="HYDROXYMETHYLGLUTARYL-COA LYASE"/>
    <property type="match status" value="1"/>
</dbReference>
<evidence type="ECO:0000256" key="2">
    <source>
        <dbReference type="ARBA" id="ARBA00023239"/>
    </source>
</evidence>
<dbReference type="AlphaFoldDB" id="X7Z380"/>
<dbReference type="EC" id="4.1.3.4" evidence="3"/>
<protein>
    <submittedName>
        <fullName evidence="3">Hydroxymethylglutaryl-CoA lyase domain protein</fullName>
        <ecNumber evidence="3">4.1.3.4</ecNumber>
    </submittedName>
</protein>
<dbReference type="InterPro" id="IPR043594">
    <property type="entry name" value="HMGL"/>
</dbReference>
<reference evidence="3" key="1">
    <citation type="submission" date="2014-01" db="EMBL/GenBank/DDBJ databases">
        <authorList>
            <person name="Brown-Elliot B."/>
            <person name="Wallace R."/>
            <person name="Lenaerts A."/>
            <person name="Ordway D."/>
            <person name="DeGroote M.A."/>
            <person name="Parker T."/>
            <person name="Sizemore C."/>
            <person name="Tallon L.J."/>
            <person name="Sadzewicz L.K."/>
            <person name="Sengamalay N."/>
            <person name="Fraser C.M."/>
            <person name="Hine E."/>
            <person name="Shefchek K.A."/>
            <person name="Das S.P."/>
            <person name="Tettelin H."/>
        </authorList>
    </citation>
    <scope>NUCLEOTIDE SEQUENCE [LARGE SCALE GENOMIC DNA]</scope>
    <source>
        <strain evidence="3">4042</strain>
    </source>
</reference>
<comment type="caution">
    <text evidence="3">The sequence shown here is derived from an EMBL/GenBank/DDBJ whole genome shotgun (WGS) entry which is preliminary data.</text>
</comment>
<dbReference type="PANTHER" id="PTHR42738">
    <property type="entry name" value="HYDROXYMETHYLGLUTARYL-COA LYASE"/>
    <property type="match status" value="1"/>
</dbReference>
<dbReference type="PATRIC" id="fig|1299334.3.peg.8661"/>
<keyword evidence="1" id="KW-0479">Metal-binding</keyword>
<accession>X7Z380</accession>
<dbReference type="GO" id="GO:0004419">
    <property type="term" value="F:hydroxymethylglutaryl-CoA lyase activity"/>
    <property type="evidence" value="ECO:0007669"/>
    <property type="project" value="UniProtKB-EC"/>
</dbReference>
<evidence type="ECO:0000313" key="3">
    <source>
        <dbReference type="EMBL" id="EUA13774.1"/>
    </source>
</evidence>
<dbReference type="Gene3D" id="3.20.20.70">
    <property type="entry name" value="Aldolase class I"/>
    <property type="match status" value="1"/>
</dbReference>
<sequence length="97" mass="9979">MTPHVTIREVALRDGLQIEAPIPLSDKLKLLAAIAATGVREVEACAFVSASKVPSMADAAELAAELHRFPGIEFSALVASPNGAKRAMAAGLGPSNT</sequence>
<dbReference type="EMBL" id="JAOB01000081">
    <property type="protein sequence ID" value="EUA13774.1"/>
    <property type="molecule type" value="Genomic_DNA"/>
</dbReference>
<keyword evidence="2 3" id="KW-0456">Lyase</keyword>
<gene>
    <name evidence="3" type="primary">mvaB</name>
    <name evidence="3" type="ORF">I553_6893</name>
</gene>
<dbReference type="GO" id="GO:0046872">
    <property type="term" value="F:metal ion binding"/>
    <property type="evidence" value="ECO:0007669"/>
    <property type="project" value="UniProtKB-KW"/>
</dbReference>
<dbReference type="InterPro" id="IPR013785">
    <property type="entry name" value="Aldolase_TIM"/>
</dbReference>
<proteinExistence type="predicted"/>
<organism evidence="3">
    <name type="scientific">Mycobacterium xenopi 4042</name>
    <dbReference type="NCBI Taxonomy" id="1299334"/>
    <lineage>
        <taxon>Bacteria</taxon>
        <taxon>Bacillati</taxon>
        <taxon>Actinomycetota</taxon>
        <taxon>Actinomycetes</taxon>
        <taxon>Mycobacteriales</taxon>
        <taxon>Mycobacteriaceae</taxon>
        <taxon>Mycobacterium</taxon>
    </lineage>
</organism>
<evidence type="ECO:0000256" key="1">
    <source>
        <dbReference type="ARBA" id="ARBA00022723"/>
    </source>
</evidence>
<dbReference type="GO" id="GO:0046951">
    <property type="term" value="P:ketone body biosynthetic process"/>
    <property type="evidence" value="ECO:0007669"/>
    <property type="project" value="TreeGrafter"/>
</dbReference>
<dbReference type="GO" id="GO:0006552">
    <property type="term" value="P:L-leucine catabolic process"/>
    <property type="evidence" value="ECO:0007669"/>
    <property type="project" value="TreeGrafter"/>
</dbReference>
<dbReference type="SUPFAM" id="SSF51569">
    <property type="entry name" value="Aldolase"/>
    <property type="match status" value="1"/>
</dbReference>